<feature type="repeat" description="TPR" evidence="7">
    <location>
        <begin position="321"/>
        <end position="354"/>
    </location>
</feature>
<evidence type="ECO:0000256" key="1">
    <source>
        <dbReference type="ARBA" id="ARBA00001947"/>
    </source>
</evidence>
<dbReference type="Proteomes" id="UP000253941">
    <property type="component" value="Unassembled WGS sequence"/>
</dbReference>
<reference evidence="9 10" key="1">
    <citation type="submission" date="2018-07" db="EMBL/GenBank/DDBJ databases">
        <title>Venubactetium sediminum gen. nov., sp. nov., isolated from a marine solar saltern.</title>
        <authorList>
            <person name="Wang S."/>
        </authorList>
    </citation>
    <scope>NUCLEOTIDE SEQUENCE [LARGE SCALE GENOMIC DNA]</scope>
    <source>
        <strain evidence="9 10">WD2A32</strain>
    </source>
</reference>
<keyword evidence="3" id="KW-0479">Metal-binding</keyword>
<evidence type="ECO:0000256" key="7">
    <source>
        <dbReference type="PROSITE-ProRule" id="PRU00339"/>
    </source>
</evidence>
<dbReference type="Pfam" id="PF13432">
    <property type="entry name" value="TPR_16"/>
    <property type="match status" value="1"/>
</dbReference>
<evidence type="ECO:0000313" key="9">
    <source>
        <dbReference type="EMBL" id="RDD63008.1"/>
    </source>
</evidence>
<feature type="domain" description="Peptidase M48" evidence="8">
    <location>
        <begin position="50"/>
        <end position="240"/>
    </location>
</feature>
<comment type="caution">
    <text evidence="9">The sequence shown here is derived from an EMBL/GenBank/DDBJ whole genome shotgun (WGS) entry which is preliminary data.</text>
</comment>
<accession>A0A369TCJ7</accession>
<evidence type="ECO:0000259" key="8">
    <source>
        <dbReference type="Pfam" id="PF01435"/>
    </source>
</evidence>
<evidence type="ECO:0000256" key="3">
    <source>
        <dbReference type="ARBA" id="ARBA00022723"/>
    </source>
</evidence>
<dbReference type="SUPFAM" id="SSF48452">
    <property type="entry name" value="TPR-like"/>
    <property type="match status" value="1"/>
</dbReference>
<dbReference type="Pfam" id="PF01435">
    <property type="entry name" value="Peptidase_M48"/>
    <property type="match status" value="1"/>
</dbReference>
<dbReference type="PROSITE" id="PS50005">
    <property type="entry name" value="TPR"/>
    <property type="match status" value="1"/>
</dbReference>
<dbReference type="InterPro" id="IPR001915">
    <property type="entry name" value="Peptidase_M48"/>
</dbReference>
<keyword evidence="2" id="KW-0645">Protease</keyword>
<dbReference type="AlphaFoldDB" id="A0A369TCJ7"/>
<protein>
    <submittedName>
        <fullName evidence="9">M48 family peptidase</fullName>
    </submittedName>
</protein>
<dbReference type="CDD" id="cd07324">
    <property type="entry name" value="M48C_Oma1-like"/>
    <property type="match status" value="1"/>
</dbReference>
<proteinExistence type="predicted"/>
<evidence type="ECO:0000256" key="2">
    <source>
        <dbReference type="ARBA" id="ARBA00022670"/>
    </source>
</evidence>
<comment type="cofactor">
    <cofactor evidence="1">
        <name>Zn(2+)</name>
        <dbReference type="ChEBI" id="CHEBI:29105"/>
    </cofactor>
</comment>
<sequence>MARFFVKHRVAVLRKSRPLTAVIVILLALAWIVLPLRAQAQQMRFIRDAEVEHTIRAYATPMFGAAGLDPSAIDVYLVNDNTLNAFVAGGMNLFLHTGLLRAASGPMQVMGVIAHEAGHIAGGHLASRRKELESTVPAMIASTLLGLAAGVVTGRGDVGIAVARAGQGAAITNLLSYTRSQEGSADQAAVTYMNQAGYSPEGLLAFMEVLEGQEVLLTNNQDPYLRTHPLTGDRIEFLRRAVKESPYTGQDAPTRLRAMHARMVAKLDGFLDAPRKTLRKYEGETTLAARYARAIAHYREPDLDKALEILDGLLAEHPDDPYFHELKGQMLFEHGRVEQALDSYRRAVELRPGEPLIRLALAEAQLQTNDPKLNGPALDNVQRVLNSEGNNAFAWRLAAIAHGRAGNTGMTALSLSEGAMARGDMRTAREQAVRAQKLLEEHSPAWLRAQDIQREAERRLKKREG</sequence>
<dbReference type="GO" id="GO:0051603">
    <property type="term" value="P:proteolysis involved in protein catabolic process"/>
    <property type="evidence" value="ECO:0007669"/>
    <property type="project" value="TreeGrafter"/>
</dbReference>
<dbReference type="InterPro" id="IPR051156">
    <property type="entry name" value="Mito/Outer_Membr_Metalloprot"/>
</dbReference>
<dbReference type="Gene3D" id="1.25.40.10">
    <property type="entry name" value="Tetratricopeptide repeat domain"/>
    <property type="match status" value="1"/>
</dbReference>
<dbReference type="Gene3D" id="3.30.2010.10">
    <property type="entry name" value="Metalloproteases ('zincins'), catalytic domain"/>
    <property type="match status" value="1"/>
</dbReference>
<dbReference type="PANTHER" id="PTHR22726">
    <property type="entry name" value="METALLOENDOPEPTIDASE OMA1"/>
    <property type="match status" value="1"/>
</dbReference>
<dbReference type="InterPro" id="IPR019734">
    <property type="entry name" value="TPR_rpt"/>
</dbReference>
<keyword evidence="7" id="KW-0802">TPR repeat</keyword>
<dbReference type="GO" id="GO:0046872">
    <property type="term" value="F:metal ion binding"/>
    <property type="evidence" value="ECO:0007669"/>
    <property type="project" value="UniProtKB-KW"/>
</dbReference>
<keyword evidence="5" id="KW-0862">Zinc</keyword>
<dbReference type="GO" id="GO:0004222">
    <property type="term" value="F:metalloendopeptidase activity"/>
    <property type="evidence" value="ECO:0007669"/>
    <property type="project" value="InterPro"/>
</dbReference>
<evidence type="ECO:0000256" key="4">
    <source>
        <dbReference type="ARBA" id="ARBA00022801"/>
    </source>
</evidence>
<dbReference type="PANTHER" id="PTHR22726:SF1">
    <property type="entry name" value="METALLOENDOPEPTIDASE OMA1, MITOCHONDRIAL"/>
    <property type="match status" value="1"/>
</dbReference>
<dbReference type="GO" id="GO:0016020">
    <property type="term" value="C:membrane"/>
    <property type="evidence" value="ECO:0007669"/>
    <property type="project" value="TreeGrafter"/>
</dbReference>
<keyword evidence="6" id="KW-0482">Metalloprotease</keyword>
<evidence type="ECO:0000256" key="5">
    <source>
        <dbReference type="ARBA" id="ARBA00022833"/>
    </source>
</evidence>
<keyword evidence="4" id="KW-0378">Hydrolase</keyword>
<dbReference type="InterPro" id="IPR011990">
    <property type="entry name" value="TPR-like_helical_dom_sf"/>
</dbReference>
<gene>
    <name evidence="9" type="ORF">DRB17_04335</name>
</gene>
<evidence type="ECO:0000256" key="6">
    <source>
        <dbReference type="ARBA" id="ARBA00023049"/>
    </source>
</evidence>
<dbReference type="EMBL" id="QPMH01000003">
    <property type="protein sequence ID" value="RDD63008.1"/>
    <property type="molecule type" value="Genomic_DNA"/>
</dbReference>
<name>A0A369TCJ7_9PROT</name>
<evidence type="ECO:0000313" key="10">
    <source>
        <dbReference type="Proteomes" id="UP000253941"/>
    </source>
</evidence>
<keyword evidence="10" id="KW-1185">Reference proteome</keyword>
<organism evidence="9 10">
    <name type="scientific">Ferruginivarius sediminum</name>
    <dbReference type="NCBI Taxonomy" id="2661937"/>
    <lineage>
        <taxon>Bacteria</taxon>
        <taxon>Pseudomonadati</taxon>
        <taxon>Pseudomonadota</taxon>
        <taxon>Alphaproteobacteria</taxon>
        <taxon>Rhodospirillales</taxon>
        <taxon>Rhodospirillaceae</taxon>
        <taxon>Ferruginivarius</taxon>
    </lineage>
</organism>